<gene>
    <name evidence="2" type="ORF">BN1095_330115</name>
    <name evidence="1" type="ORF">BN1096_520455</name>
</gene>
<protein>
    <submittedName>
        <fullName evidence="1">Uncharacterized protein</fullName>
    </submittedName>
</protein>
<organism evidence="1">
    <name type="scientific">Clostridioides difficile</name>
    <name type="common">Peptoclostridium difficile</name>
    <dbReference type="NCBI Taxonomy" id="1496"/>
    <lineage>
        <taxon>Bacteria</taxon>
        <taxon>Bacillati</taxon>
        <taxon>Bacillota</taxon>
        <taxon>Clostridia</taxon>
        <taxon>Peptostreptococcales</taxon>
        <taxon>Peptostreptococcaceae</taxon>
        <taxon>Clostridioides</taxon>
    </lineage>
</organism>
<accession>A0A069A498</accession>
<dbReference type="EMBL" id="LK932505">
    <property type="protein sequence ID" value="CDS85739.1"/>
    <property type="molecule type" value="Genomic_DNA"/>
</dbReference>
<dbReference type="AlphaFoldDB" id="A0A069A498"/>
<proteinExistence type="predicted"/>
<evidence type="ECO:0000313" key="2">
    <source>
        <dbReference type="EMBL" id="CDT14020.1"/>
    </source>
</evidence>
<sequence>MYPKYNSKFFDSGVESKNLLA</sequence>
<name>A0A069A498_CLODI</name>
<dbReference type="EMBL" id="LK932994">
    <property type="protein sequence ID" value="CDT14020.1"/>
    <property type="molecule type" value="Genomic_DNA"/>
</dbReference>
<evidence type="ECO:0000313" key="1">
    <source>
        <dbReference type="EMBL" id="CDS85739.1"/>
    </source>
</evidence>
<reference evidence="1" key="1">
    <citation type="submission" date="2014-07" db="EMBL/GenBank/DDBJ databases">
        <authorList>
            <person name="Monot Marc"/>
        </authorList>
    </citation>
    <scope>NUCLEOTIDE SEQUENCE</scope>
    <source>
        <strain evidence="2">7032989</strain>
    </source>
</reference>